<dbReference type="InterPro" id="IPR010243">
    <property type="entry name" value="RNA_pol_bsu_bac"/>
</dbReference>
<dbReference type="Gene3D" id="3.90.1100.10">
    <property type="match status" value="1"/>
</dbReference>
<dbReference type="EMBL" id="MHCR01000002">
    <property type="protein sequence ID" value="OGY26094.1"/>
    <property type="molecule type" value="Genomic_DNA"/>
</dbReference>
<dbReference type="PANTHER" id="PTHR20856">
    <property type="entry name" value="DNA-DIRECTED RNA POLYMERASE I SUBUNIT 2"/>
    <property type="match status" value="1"/>
</dbReference>
<dbReference type="NCBIfam" id="NF001616">
    <property type="entry name" value="PRK00405.1"/>
    <property type="match status" value="1"/>
</dbReference>
<dbReference type="GO" id="GO:0006351">
    <property type="term" value="P:DNA-templated transcription"/>
    <property type="evidence" value="ECO:0007669"/>
    <property type="project" value="UniProtKB-UniRule"/>
</dbReference>
<dbReference type="AlphaFoldDB" id="A0A1G1WEM4"/>
<keyword evidence="2 6" id="KW-0808">Transferase</keyword>
<evidence type="ECO:0000256" key="6">
    <source>
        <dbReference type="HAMAP-Rule" id="MF_01321"/>
    </source>
</evidence>
<sequence>MIQKKRKIFGAAGVNYPIPNLIEPQTSSYQWLLDYGVRELLQEVSPIEDFTGKIFSLELLSHSLGKSKYDPKTAINKGGTFSAPLKVKARLVNKETGESLEQEVFLGDLPLMTDSGTFIINGVERVVVSQLTRSPGIFYTADLDPTTGRNLFRAELRPTRGSWLEFETAKNNVLTVRIDRRRRIPATTLLRAVGITTNERIKEIFSEVDVGQENRFIETTLEKDPSDDAESAYLEIYRKMRPGDPATLDNAKTLLENLFFNSRRYSLGKVGRYKLNKRLSLSIPNDQDHWILSPEDIVAAIKLLITLNNGEGAPDDIDHLANRRVRAVGELVQNTLRIGLLQMERVVKERMSMSADQTQVTPATMINARPIVARLNEFFAGSQLSQFMDQINSLSELEHLRRLSVMGPGGLTRERASFSVHDINNSQYGRIDPIKSPEGPNIGLITHLALASRINEYGFLETPYRRVKKNSNKRPKVTNEIVWLMADDEEKFYITNSNVTIDSSGFIFDKRVPLRYQGKFTYGPSNLIDLVDVVPWQMVGASASLIPFLAHDDANRALMGANMQGQAVPLVKPTTPIVGTGMEGSISESIGRIIKSPVDGRVIFVDAREIIIKGNDKEEYEIPVVKFAKSNQNTAYSQKPLVSVGEKVKRDQIVADGPVTDQGEIALGQNLIVAYMSWEGFGYEDAIVISERLVREDVLTSIHIEEYECSVTETKLGPEETTRDIPNVGEEALANLDENGIVYIGAEVGPNDILVGKITPKGETELTAEERLLRAIFGEKAREVRDTSLRLPHGERGTVVDIQILTKEDGDELEPGVQRLIKVKVAQTRKVTVGDKLAGRHGNKGIISKVVPAEDMPHLEDGTAVDIIISPLSVISRMNLGQLLEAHLGIVAEKLGYKVAVPAFGGFEEKQLVEELKKANLPVTGKAILYNGKTGETYADPITVGVGYIMKLVHMVDEKVHARSTGPYSLVTQQPLGGKAQMGGQRLGEMEVWALEAYSAAHTLQEMLTIKSDDVIGRAKAFEAIVKGTDIPESTVPESFKVLVKELNGLSLKVELLGAEIEKENEESEEEAEKEQEVRKEADELSKASGEEEVGIRGELISDKGSFEIEKLVEKEE</sequence>
<dbReference type="Gene3D" id="3.90.1110.10">
    <property type="entry name" value="RNA polymerase Rpb2, domain 2"/>
    <property type="match status" value="1"/>
</dbReference>
<evidence type="ECO:0000256" key="2">
    <source>
        <dbReference type="ARBA" id="ARBA00022679"/>
    </source>
</evidence>
<dbReference type="GO" id="GO:0000428">
    <property type="term" value="C:DNA-directed RNA polymerase complex"/>
    <property type="evidence" value="ECO:0007669"/>
    <property type="project" value="UniProtKB-KW"/>
</dbReference>
<dbReference type="PROSITE" id="PS01166">
    <property type="entry name" value="RNA_POL_BETA"/>
    <property type="match status" value="1"/>
</dbReference>
<comment type="subunit">
    <text evidence="6 8">The RNAP catalytic core consists of 2 alpha, 1 beta, 1 beta' and 1 omega subunit. When a sigma factor is associated with the core the holoenzyme is formed, which can initiate transcription.</text>
</comment>
<dbReference type="SUPFAM" id="SSF64484">
    <property type="entry name" value="beta and beta-prime subunits of DNA dependent RNA-polymerase"/>
    <property type="match status" value="1"/>
</dbReference>
<dbReference type="Pfam" id="PF04565">
    <property type="entry name" value="RNA_pol_Rpb2_3"/>
    <property type="match status" value="1"/>
</dbReference>
<evidence type="ECO:0000259" key="10">
    <source>
        <dbReference type="Pfam" id="PF00562"/>
    </source>
</evidence>
<dbReference type="Gene3D" id="2.30.150.10">
    <property type="entry name" value="DNA-directed RNA polymerase, beta subunit, external 1 domain"/>
    <property type="match status" value="1"/>
</dbReference>
<dbReference type="InterPro" id="IPR019462">
    <property type="entry name" value="DNA-dir_RNA_pol_bsu_external_1"/>
</dbReference>
<dbReference type="InterPro" id="IPR007641">
    <property type="entry name" value="RNA_pol_Rpb2_7"/>
</dbReference>
<feature type="domain" description="RNA polymerase Rpb2" evidence="14">
    <location>
        <begin position="386"/>
        <end position="454"/>
    </location>
</feature>
<dbReference type="Gene3D" id="3.90.1800.10">
    <property type="entry name" value="RNA polymerase alpha subunit dimerisation domain"/>
    <property type="match status" value="1"/>
</dbReference>
<organism evidence="16 17">
    <name type="scientific">Candidatus Woykebacteria bacterium RBG_16_39_9b</name>
    <dbReference type="NCBI Taxonomy" id="1802595"/>
    <lineage>
        <taxon>Bacteria</taxon>
        <taxon>Candidatus Woykeibacteriota</taxon>
    </lineage>
</organism>
<dbReference type="HAMAP" id="MF_01321">
    <property type="entry name" value="RNApol_bact_RpoB"/>
    <property type="match status" value="1"/>
</dbReference>
<dbReference type="GO" id="GO:0032549">
    <property type="term" value="F:ribonucleoside binding"/>
    <property type="evidence" value="ECO:0007669"/>
    <property type="project" value="InterPro"/>
</dbReference>
<dbReference type="Gene3D" id="2.40.270.10">
    <property type="entry name" value="DNA-directed RNA polymerase, subunit 2, domain 6"/>
    <property type="match status" value="2"/>
</dbReference>
<accession>A0A1G1WEM4</accession>
<dbReference type="InterPro" id="IPR007642">
    <property type="entry name" value="RNA_pol_Rpb2_2"/>
</dbReference>
<keyword evidence="1 6" id="KW-0240">DNA-directed RNA polymerase</keyword>
<protein>
    <recommendedName>
        <fullName evidence="6 8">DNA-directed RNA polymerase subunit beta</fullName>
        <shortName evidence="6">RNAP subunit beta</shortName>
        <ecNumber evidence="6 8">2.7.7.6</ecNumber>
    </recommendedName>
    <alternativeName>
        <fullName evidence="6">RNA polymerase subunit beta</fullName>
    </alternativeName>
    <alternativeName>
        <fullName evidence="6">Transcriptase subunit beta</fullName>
    </alternativeName>
</protein>
<evidence type="ECO:0000313" key="16">
    <source>
        <dbReference type="EMBL" id="OGY26094.1"/>
    </source>
</evidence>
<dbReference type="InterPro" id="IPR015712">
    <property type="entry name" value="DNA-dir_RNA_pol_su2"/>
</dbReference>
<comment type="similarity">
    <text evidence="6 7">Belongs to the RNA polymerase beta chain family.</text>
</comment>
<dbReference type="NCBIfam" id="TIGR02013">
    <property type="entry name" value="rpoB"/>
    <property type="match status" value="1"/>
</dbReference>
<dbReference type="Pfam" id="PF04563">
    <property type="entry name" value="RNA_pol_Rpb2_1"/>
    <property type="match status" value="1"/>
</dbReference>
<dbReference type="InterPro" id="IPR042107">
    <property type="entry name" value="DNA-dir_RNA_pol_bsu_ext_1_sf"/>
</dbReference>
<dbReference type="GO" id="GO:0003677">
    <property type="term" value="F:DNA binding"/>
    <property type="evidence" value="ECO:0007669"/>
    <property type="project" value="UniProtKB-UniRule"/>
</dbReference>
<dbReference type="Pfam" id="PF00562">
    <property type="entry name" value="RNA_pol_Rpb2_6"/>
    <property type="match status" value="1"/>
</dbReference>
<evidence type="ECO:0000256" key="1">
    <source>
        <dbReference type="ARBA" id="ARBA00022478"/>
    </source>
</evidence>
<feature type="domain" description="RNA polymerase Rpb2" evidence="11">
    <location>
        <begin position="983"/>
        <end position="1057"/>
    </location>
</feature>
<dbReference type="STRING" id="1802595.A2134_03070"/>
<evidence type="ECO:0000256" key="5">
    <source>
        <dbReference type="ARBA" id="ARBA00048552"/>
    </source>
</evidence>
<dbReference type="Pfam" id="PF04561">
    <property type="entry name" value="RNA_pol_Rpb2_2"/>
    <property type="match status" value="1"/>
</dbReference>
<proteinExistence type="inferred from homology"/>
<evidence type="ECO:0000259" key="13">
    <source>
        <dbReference type="Pfam" id="PF04563"/>
    </source>
</evidence>
<keyword evidence="3 6" id="KW-0548">Nucleotidyltransferase</keyword>
<evidence type="ECO:0000259" key="15">
    <source>
        <dbReference type="Pfam" id="PF10385"/>
    </source>
</evidence>
<gene>
    <name evidence="6" type="primary">rpoB</name>
    <name evidence="16" type="ORF">A2134_03070</name>
</gene>
<reference evidence="16 17" key="1">
    <citation type="journal article" date="2016" name="Nat. Commun.">
        <title>Thousands of microbial genomes shed light on interconnected biogeochemical processes in an aquifer system.</title>
        <authorList>
            <person name="Anantharaman K."/>
            <person name="Brown C.T."/>
            <person name="Hug L.A."/>
            <person name="Sharon I."/>
            <person name="Castelle C.J."/>
            <person name="Probst A.J."/>
            <person name="Thomas B.C."/>
            <person name="Singh A."/>
            <person name="Wilkins M.J."/>
            <person name="Karaoz U."/>
            <person name="Brodie E.L."/>
            <person name="Williams K.H."/>
            <person name="Hubbard S.S."/>
            <person name="Banfield J.F."/>
        </authorList>
    </citation>
    <scope>NUCLEOTIDE SEQUENCE [LARGE SCALE GENOMIC DNA]</scope>
</reference>
<feature type="region of interest" description="Disordered" evidence="9">
    <location>
        <begin position="1062"/>
        <end position="1099"/>
    </location>
</feature>
<evidence type="ECO:0000256" key="9">
    <source>
        <dbReference type="SAM" id="MobiDB-lite"/>
    </source>
</evidence>
<dbReference type="GO" id="GO:0003899">
    <property type="term" value="F:DNA-directed RNA polymerase activity"/>
    <property type="evidence" value="ECO:0007669"/>
    <property type="project" value="UniProtKB-UniRule"/>
</dbReference>
<feature type="domain" description="DNA-directed RNA polymerase subunit 2 hybrid-binding" evidence="10">
    <location>
        <begin position="599"/>
        <end position="981"/>
    </location>
</feature>
<feature type="domain" description="RNA polymerase Rpb2" evidence="12">
    <location>
        <begin position="133"/>
        <end position="326"/>
    </location>
</feature>
<dbReference type="Proteomes" id="UP000178162">
    <property type="component" value="Unassembled WGS sequence"/>
</dbReference>
<feature type="compositionally biased region" description="Basic and acidic residues" evidence="9">
    <location>
        <begin position="1075"/>
        <end position="1099"/>
    </location>
</feature>
<dbReference type="InterPro" id="IPR037034">
    <property type="entry name" value="RNA_pol_Rpb2_2_sf"/>
</dbReference>
<comment type="caution">
    <text evidence="16">The sequence shown here is derived from an EMBL/GenBank/DDBJ whole genome shotgun (WGS) entry which is preliminary data.</text>
</comment>
<evidence type="ECO:0000256" key="8">
    <source>
        <dbReference type="RuleBase" id="RU363031"/>
    </source>
</evidence>
<dbReference type="CDD" id="cd00653">
    <property type="entry name" value="RNA_pol_B_RPB2"/>
    <property type="match status" value="1"/>
</dbReference>
<dbReference type="InterPro" id="IPR007121">
    <property type="entry name" value="RNA_pol_bsu_CS"/>
</dbReference>
<comment type="catalytic activity">
    <reaction evidence="5 6 8">
        <text>RNA(n) + a ribonucleoside 5'-triphosphate = RNA(n+1) + diphosphate</text>
        <dbReference type="Rhea" id="RHEA:21248"/>
        <dbReference type="Rhea" id="RHEA-COMP:14527"/>
        <dbReference type="Rhea" id="RHEA-COMP:17342"/>
        <dbReference type="ChEBI" id="CHEBI:33019"/>
        <dbReference type="ChEBI" id="CHEBI:61557"/>
        <dbReference type="ChEBI" id="CHEBI:140395"/>
        <dbReference type="EC" id="2.7.7.6"/>
    </reaction>
</comment>
<dbReference type="Gene3D" id="2.40.50.150">
    <property type="match status" value="1"/>
</dbReference>
<evidence type="ECO:0000256" key="3">
    <source>
        <dbReference type="ARBA" id="ARBA00022695"/>
    </source>
</evidence>
<dbReference type="InterPro" id="IPR007120">
    <property type="entry name" value="DNA-dir_RNAP_su2_dom"/>
</dbReference>
<dbReference type="Gene3D" id="2.40.50.100">
    <property type="match status" value="1"/>
</dbReference>
<feature type="domain" description="DNA-directed RNA polymerase beta subunit external 1" evidence="15">
    <location>
        <begin position="464"/>
        <end position="533"/>
    </location>
</feature>
<evidence type="ECO:0000259" key="14">
    <source>
        <dbReference type="Pfam" id="PF04565"/>
    </source>
</evidence>
<evidence type="ECO:0000259" key="11">
    <source>
        <dbReference type="Pfam" id="PF04560"/>
    </source>
</evidence>
<dbReference type="InterPro" id="IPR007645">
    <property type="entry name" value="RNA_pol_Rpb2_3"/>
</dbReference>
<comment type="function">
    <text evidence="6 8">DNA-dependent RNA polymerase catalyzes the transcription of DNA into RNA using the four ribonucleoside triphosphates as substrates.</text>
</comment>
<evidence type="ECO:0000256" key="4">
    <source>
        <dbReference type="ARBA" id="ARBA00023163"/>
    </source>
</evidence>
<evidence type="ECO:0000256" key="7">
    <source>
        <dbReference type="RuleBase" id="RU000434"/>
    </source>
</evidence>
<dbReference type="InterPro" id="IPR014724">
    <property type="entry name" value="RNA_pol_RPB2_OB-fold"/>
</dbReference>
<dbReference type="EC" id="2.7.7.6" evidence="6 8"/>
<keyword evidence="4 6" id="KW-0804">Transcription</keyword>
<dbReference type="InterPro" id="IPR007644">
    <property type="entry name" value="RNA_pol_bsu_protrusion"/>
</dbReference>
<dbReference type="Pfam" id="PF10385">
    <property type="entry name" value="RNA_pol_Rpb2_45"/>
    <property type="match status" value="1"/>
</dbReference>
<dbReference type="InterPro" id="IPR037033">
    <property type="entry name" value="DNA-dir_RNAP_su2_hyb_sf"/>
</dbReference>
<name>A0A1G1WEM4_9BACT</name>
<feature type="compositionally biased region" description="Acidic residues" evidence="9">
    <location>
        <begin position="1063"/>
        <end position="1074"/>
    </location>
</feature>
<evidence type="ECO:0000259" key="12">
    <source>
        <dbReference type="Pfam" id="PF04561"/>
    </source>
</evidence>
<feature type="domain" description="RNA polymerase beta subunit protrusion" evidence="13">
    <location>
        <begin position="21"/>
        <end position="371"/>
    </location>
</feature>
<dbReference type="Pfam" id="PF04560">
    <property type="entry name" value="RNA_pol_Rpb2_7"/>
    <property type="match status" value="1"/>
</dbReference>
<evidence type="ECO:0000313" key="17">
    <source>
        <dbReference type="Proteomes" id="UP000178162"/>
    </source>
</evidence>